<organism evidence="2 3">
    <name type="scientific">Gigaspora margarita</name>
    <dbReference type="NCBI Taxonomy" id="4874"/>
    <lineage>
        <taxon>Eukaryota</taxon>
        <taxon>Fungi</taxon>
        <taxon>Fungi incertae sedis</taxon>
        <taxon>Mucoromycota</taxon>
        <taxon>Glomeromycotina</taxon>
        <taxon>Glomeromycetes</taxon>
        <taxon>Diversisporales</taxon>
        <taxon>Gigasporaceae</taxon>
        <taxon>Gigaspora</taxon>
    </lineage>
</organism>
<evidence type="ECO:0000313" key="3">
    <source>
        <dbReference type="Proteomes" id="UP000789901"/>
    </source>
</evidence>
<comment type="caution">
    <text evidence="2">The sequence shown here is derived from an EMBL/GenBank/DDBJ whole genome shotgun (WGS) entry which is preliminary data.</text>
</comment>
<name>A0ABN7W554_GIGMA</name>
<keyword evidence="3" id="KW-1185">Reference proteome</keyword>
<feature type="compositionally biased region" description="Basic and acidic residues" evidence="1">
    <location>
        <begin position="28"/>
        <end position="44"/>
    </location>
</feature>
<feature type="non-terminal residue" evidence="2">
    <location>
        <position position="1"/>
    </location>
</feature>
<sequence length="158" mass="18028">TDSELESDHNSNKAEPSKFSKSLSSQLKDNKKTASLPKKEKVDEISNSEDNEDNNKSDLLLNSKSKNKDEFYSQLDSAFATLLNSQTKKMILFTSREREKARIKLKDKFEKLQQLNISGDNQLEQETLLIAPEITQNPFFESIFGVQNQENIAPLDEL</sequence>
<dbReference type="EMBL" id="CAJVQB010030061">
    <property type="protein sequence ID" value="CAG8815001.1"/>
    <property type="molecule type" value="Genomic_DNA"/>
</dbReference>
<proteinExistence type="predicted"/>
<feature type="region of interest" description="Disordered" evidence="1">
    <location>
        <begin position="1"/>
        <end position="61"/>
    </location>
</feature>
<accession>A0ABN7W554</accession>
<gene>
    <name evidence="2" type="ORF">GMARGA_LOCUS26179</name>
</gene>
<dbReference type="Proteomes" id="UP000789901">
    <property type="component" value="Unassembled WGS sequence"/>
</dbReference>
<evidence type="ECO:0000313" key="2">
    <source>
        <dbReference type="EMBL" id="CAG8815001.1"/>
    </source>
</evidence>
<reference evidence="2 3" key="1">
    <citation type="submission" date="2021-06" db="EMBL/GenBank/DDBJ databases">
        <authorList>
            <person name="Kallberg Y."/>
            <person name="Tangrot J."/>
            <person name="Rosling A."/>
        </authorList>
    </citation>
    <scope>NUCLEOTIDE SEQUENCE [LARGE SCALE GENOMIC DNA]</scope>
    <source>
        <strain evidence="2 3">120-4 pot B 10/14</strain>
    </source>
</reference>
<feature type="compositionally biased region" description="Basic and acidic residues" evidence="1">
    <location>
        <begin position="1"/>
        <end position="18"/>
    </location>
</feature>
<evidence type="ECO:0000256" key="1">
    <source>
        <dbReference type="SAM" id="MobiDB-lite"/>
    </source>
</evidence>
<protein>
    <submittedName>
        <fullName evidence="2">37923_t:CDS:1</fullName>
    </submittedName>
</protein>